<keyword evidence="1" id="KW-0472">Membrane</keyword>
<evidence type="ECO:0008006" key="4">
    <source>
        <dbReference type="Google" id="ProtNLM"/>
    </source>
</evidence>
<feature type="transmembrane region" description="Helical" evidence="1">
    <location>
        <begin position="77"/>
        <end position="95"/>
    </location>
</feature>
<keyword evidence="1" id="KW-0812">Transmembrane</keyword>
<protein>
    <recommendedName>
        <fullName evidence="4">Integral membrane protein</fullName>
    </recommendedName>
</protein>
<organism evidence="2 3">
    <name type="scientific">Roseicyclus elongatus DSM 19469</name>
    <dbReference type="NCBI Taxonomy" id="1294273"/>
    <lineage>
        <taxon>Bacteria</taxon>
        <taxon>Pseudomonadati</taxon>
        <taxon>Pseudomonadota</taxon>
        <taxon>Alphaproteobacteria</taxon>
        <taxon>Rhodobacterales</taxon>
        <taxon>Roseobacteraceae</taxon>
        <taxon>Roseicyclus</taxon>
    </lineage>
</organism>
<dbReference type="RefSeq" id="WP_156945884.1">
    <property type="nucleotide sequence ID" value="NZ_CP004372.1"/>
</dbReference>
<feature type="transmembrane region" description="Helical" evidence="1">
    <location>
        <begin position="12"/>
        <end position="31"/>
    </location>
</feature>
<keyword evidence="3" id="KW-1185">Reference proteome</keyword>
<feature type="transmembrane region" description="Helical" evidence="1">
    <location>
        <begin position="107"/>
        <end position="127"/>
    </location>
</feature>
<dbReference type="STRING" id="1294273.roselon_01505"/>
<evidence type="ECO:0000256" key="1">
    <source>
        <dbReference type="SAM" id="Phobius"/>
    </source>
</evidence>
<reference evidence="2 3" key="1">
    <citation type="submission" date="2013-03" db="EMBL/GenBank/DDBJ databases">
        <authorList>
            <person name="Fiebig A."/>
            <person name="Goeker M."/>
            <person name="Klenk H.-P.P."/>
        </authorList>
    </citation>
    <scope>NUCLEOTIDE SEQUENCE [LARGE SCALE GENOMIC DNA]</scope>
    <source>
        <strain evidence="3">DSM 19469</strain>
    </source>
</reference>
<dbReference type="InterPro" id="IPR049713">
    <property type="entry name" value="Pr6Pr-like"/>
</dbReference>
<name>W8RRZ6_9RHOB</name>
<keyword evidence="1" id="KW-1133">Transmembrane helix</keyword>
<dbReference type="eggNOG" id="COG2141">
    <property type="taxonomic scope" value="Bacteria"/>
</dbReference>
<accession>W8RRZ6</accession>
<gene>
    <name evidence="2" type="ORF">roselon_01505</name>
</gene>
<dbReference type="EMBL" id="CP004372">
    <property type="protein sequence ID" value="AHM03888.1"/>
    <property type="molecule type" value="Genomic_DNA"/>
</dbReference>
<feature type="transmembrane region" description="Helical" evidence="1">
    <location>
        <begin position="178"/>
        <end position="199"/>
    </location>
</feature>
<dbReference type="HOGENOM" id="CLU_077680_0_0_5"/>
<dbReference type="NCBIfam" id="NF038065">
    <property type="entry name" value="Pr6Pr"/>
    <property type="match status" value="1"/>
</dbReference>
<dbReference type="KEGG" id="red:roselon_01505"/>
<feature type="transmembrane region" description="Helical" evidence="1">
    <location>
        <begin position="139"/>
        <end position="158"/>
    </location>
</feature>
<dbReference type="OrthoDB" id="9809977at2"/>
<feature type="transmembrane region" description="Helical" evidence="1">
    <location>
        <begin position="43"/>
        <end position="65"/>
    </location>
</feature>
<proteinExistence type="predicted"/>
<evidence type="ECO:0000313" key="3">
    <source>
        <dbReference type="Proteomes" id="UP000019593"/>
    </source>
</evidence>
<evidence type="ECO:0000313" key="2">
    <source>
        <dbReference type="EMBL" id="AHM03888.1"/>
    </source>
</evidence>
<dbReference type="AlphaFoldDB" id="W8RRZ6"/>
<sequence>MFPTLTRPARRRALLIALGAWFALLAQWVYLVDQMGTGPVETLLAMTRFFTIPTAALVVVTLAAVNFRKIRGVGAPWLAALTLSELVVAVVYHARLSQLWEPTGIGWWADLGLHTILPGAVLLWWLFDAPKRALVWADLPIFILWPSIYGAYVLGWAAQDGIYPYPFMDVSALGPARVAATLGMYLIAMLLAGVVFIAIGRYADR</sequence>
<dbReference type="Proteomes" id="UP000019593">
    <property type="component" value="Chromosome"/>
</dbReference>